<proteinExistence type="inferred from homology"/>
<gene>
    <name evidence="6" type="ORF">GCM10008111_18780</name>
</gene>
<organism evidence="6 7">
    <name type="scientific">Alishewanella tabrizica</name>
    <dbReference type="NCBI Taxonomy" id="671278"/>
    <lineage>
        <taxon>Bacteria</taxon>
        <taxon>Pseudomonadati</taxon>
        <taxon>Pseudomonadota</taxon>
        <taxon>Gammaproteobacteria</taxon>
        <taxon>Alteromonadales</taxon>
        <taxon>Alteromonadaceae</taxon>
        <taxon>Alishewanella</taxon>
    </lineage>
</organism>
<protein>
    <recommendedName>
        <fullName evidence="2">Flagellar biosynthetic protein FlhB</fullName>
    </recommendedName>
</protein>
<comment type="caution">
    <text evidence="6">The sequence shown here is derived from an EMBL/GenBank/DDBJ whole genome shotgun (WGS) entry which is preliminary data.</text>
</comment>
<dbReference type="EMBL" id="BMYR01000007">
    <property type="protein sequence ID" value="GGW63015.1"/>
    <property type="molecule type" value="Genomic_DNA"/>
</dbReference>
<evidence type="ECO:0000313" key="7">
    <source>
        <dbReference type="Proteomes" id="UP000634667"/>
    </source>
</evidence>
<comment type="similarity">
    <text evidence="1">Belongs to the type III secretion exporter family.</text>
</comment>
<dbReference type="Proteomes" id="UP000634667">
    <property type="component" value="Unassembled WGS sequence"/>
</dbReference>
<dbReference type="PANTHER" id="PTHR30531">
    <property type="entry name" value="FLAGELLAR BIOSYNTHETIC PROTEIN FLHB"/>
    <property type="match status" value="1"/>
</dbReference>
<evidence type="ECO:0000256" key="2">
    <source>
        <dbReference type="ARBA" id="ARBA00021622"/>
    </source>
</evidence>
<keyword evidence="3" id="KW-0813">Transport</keyword>
<evidence type="ECO:0000313" key="6">
    <source>
        <dbReference type="EMBL" id="GGW63015.1"/>
    </source>
</evidence>
<comment type="function">
    <text evidence="4">Required for formation of the rod structure in the basal body of the flagellar apparatus. Together with FliI and FliH, may constitute the export apparatus of flagellin.</text>
</comment>
<name>A0ABQ2WLT6_9ALTE</name>
<accession>A0ABQ2WLT6</accession>
<dbReference type="InterPro" id="IPR029025">
    <property type="entry name" value="T3SS_substrate_exporter_C"/>
</dbReference>
<dbReference type="PANTHER" id="PTHR30531:SF12">
    <property type="entry name" value="FLAGELLAR BIOSYNTHETIC PROTEIN FLHB"/>
    <property type="match status" value="1"/>
</dbReference>
<evidence type="ECO:0000256" key="5">
    <source>
        <dbReference type="SAM" id="MobiDB-lite"/>
    </source>
</evidence>
<keyword evidence="3" id="KW-1006">Bacterial flagellum protein export</keyword>
<dbReference type="SUPFAM" id="SSF160544">
    <property type="entry name" value="EscU C-terminal domain-like"/>
    <property type="match status" value="1"/>
</dbReference>
<dbReference type="Gene3D" id="3.40.1690.10">
    <property type="entry name" value="secretion proteins EscU"/>
    <property type="match status" value="1"/>
</dbReference>
<dbReference type="InterPro" id="IPR006135">
    <property type="entry name" value="T3SS_substrate_exporter"/>
</dbReference>
<evidence type="ECO:0000256" key="4">
    <source>
        <dbReference type="ARBA" id="ARBA00025078"/>
    </source>
</evidence>
<keyword evidence="3" id="KW-0653">Protein transport</keyword>
<evidence type="ECO:0000256" key="3">
    <source>
        <dbReference type="ARBA" id="ARBA00023225"/>
    </source>
</evidence>
<feature type="region of interest" description="Disordered" evidence="5">
    <location>
        <begin position="1"/>
        <end position="30"/>
    </location>
</feature>
<reference evidence="7" key="1">
    <citation type="journal article" date="2019" name="Int. J. Syst. Evol. Microbiol.">
        <title>The Global Catalogue of Microorganisms (GCM) 10K type strain sequencing project: providing services to taxonomists for standard genome sequencing and annotation.</title>
        <authorList>
            <consortium name="The Broad Institute Genomics Platform"/>
            <consortium name="The Broad Institute Genome Sequencing Center for Infectious Disease"/>
            <person name="Wu L."/>
            <person name="Ma J."/>
        </authorList>
    </citation>
    <scope>NUCLEOTIDE SEQUENCE [LARGE SCALE GENOMIC DNA]</scope>
    <source>
        <strain evidence="7">KCTC 23723</strain>
    </source>
</reference>
<keyword evidence="7" id="KW-1185">Reference proteome</keyword>
<feature type="compositionally biased region" description="Basic and acidic residues" evidence="5">
    <location>
        <begin position="11"/>
        <end position="23"/>
    </location>
</feature>
<evidence type="ECO:0000256" key="1">
    <source>
        <dbReference type="ARBA" id="ARBA00010690"/>
    </source>
</evidence>
<sequence>MQYDEPSYHYNVHDEGAKATKDAEVDDPSPDKTATAIKYDGQAAPVIVAQGSGAVAAEIIALARAHGVLVHEDAELTKLLSQLQLGEQIPRELYLIIAELIAFSYVLQGKFPENWHNIHQRIDLKT</sequence>
<dbReference type="Pfam" id="PF01312">
    <property type="entry name" value="Bac_export_2"/>
    <property type="match status" value="1"/>
</dbReference>